<feature type="domain" description="C-type lectin" evidence="3">
    <location>
        <begin position="361"/>
        <end position="421"/>
    </location>
</feature>
<keyword evidence="1" id="KW-1015">Disulfide bond</keyword>
<dbReference type="InterPro" id="IPR016187">
    <property type="entry name" value="CTDL_fold"/>
</dbReference>
<dbReference type="InterPro" id="IPR016186">
    <property type="entry name" value="C-type_lectin-like/link_sf"/>
</dbReference>
<organism evidence="4 5">
    <name type="scientific">Syphacia muris</name>
    <dbReference type="NCBI Taxonomy" id="451379"/>
    <lineage>
        <taxon>Eukaryota</taxon>
        <taxon>Metazoa</taxon>
        <taxon>Ecdysozoa</taxon>
        <taxon>Nematoda</taxon>
        <taxon>Chromadorea</taxon>
        <taxon>Rhabditida</taxon>
        <taxon>Spirurina</taxon>
        <taxon>Oxyuridomorpha</taxon>
        <taxon>Oxyuroidea</taxon>
        <taxon>Oxyuridae</taxon>
        <taxon>Syphacia</taxon>
    </lineage>
</organism>
<protein>
    <submittedName>
        <fullName evidence="5">EGF-like domain-containing protein</fullName>
    </submittedName>
</protein>
<dbReference type="PROSITE" id="PS01186">
    <property type="entry name" value="EGF_2"/>
    <property type="match status" value="3"/>
</dbReference>
<feature type="disulfide bond" evidence="1">
    <location>
        <begin position="183"/>
        <end position="192"/>
    </location>
</feature>
<feature type="disulfide bond" evidence="1">
    <location>
        <begin position="568"/>
        <end position="577"/>
    </location>
</feature>
<dbReference type="AlphaFoldDB" id="A0A158R5S5"/>
<dbReference type="Gene3D" id="3.10.100.10">
    <property type="entry name" value="Mannose-Binding Protein A, subunit A"/>
    <property type="match status" value="1"/>
</dbReference>
<dbReference type="SMART" id="SM00604">
    <property type="entry name" value="MD"/>
    <property type="match status" value="1"/>
</dbReference>
<dbReference type="SUPFAM" id="SSF56436">
    <property type="entry name" value="C-type lectin-like"/>
    <property type="match status" value="1"/>
</dbReference>
<evidence type="ECO:0000259" key="3">
    <source>
        <dbReference type="PROSITE" id="PS50041"/>
    </source>
</evidence>
<comment type="caution">
    <text evidence="1">Lacks conserved residue(s) required for the propagation of feature annotation.</text>
</comment>
<evidence type="ECO:0000313" key="4">
    <source>
        <dbReference type="Proteomes" id="UP000046393"/>
    </source>
</evidence>
<reference evidence="5" key="1">
    <citation type="submission" date="2016-04" db="UniProtKB">
        <authorList>
            <consortium name="WormBaseParasite"/>
        </authorList>
    </citation>
    <scope>IDENTIFICATION</scope>
</reference>
<dbReference type="CDD" id="cd00037">
    <property type="entry name" value="CLECT"/>
    <property type="match status" value="1"/>
</dbReference>
<evidence type="ECO:0000313" key="5">
    <source>
        <dbReference type="WBParaSite" id="SMUV_0000797601-mRNA-1"/>
    </source>
</evidence>
<dbReference type="Pfam" id="PF24415">
    <property type="entry name" value="Ig_Irg-7"/>
    <property type="match status" value="1"/>
</dbReference>
<dbReference type="WBParaSite" id="SMUV_0000797601-mRNA-1">
    <property type="protein sequence ID" value="SMUV_0000797601-mRNA-1"/>
    <property type="gene ID" value="SMUV_0000797601"/>
</dbReference>
<name>A0A158R5S5_9BILA</name>
<keyword evidence="1" id="KW-0245">EGF-like domain</keyword>
<dbReference type="PROSITE" id="PS50026">
    <property type="entry name" value="EGF_3"/>
    <property type="match status" value="3"/>
</dbReference>
<dbReference type="PROSITE" id="PS00022">
    <property type="entry name" value="EGF_1"/>
    <property type="match status" value="3"/>
</dbReference>
<accession>A0A158R5S5</accession>
<feature type="domain" description="EGF-like" evidence="2">
    <location>
        <begin position="298"/>
        <end position="328"/>
    </location>
</feature>
<dbReference type="Proteomes" id="UP000046393">
    <property type="component" value="Unplaced"/>
</dbReference>
<dbReference type="PANTHER" id="PTHR47324">
    <property type="entry name" value="PROTEIN IRG-7-RELATED"/>
    <property type="match status" value="1"/>
</dbReference>
<evidence type="ECO:0000256" key="1">
    <source>
        <dbReference type="PROSITE-ProRule" id="PRU00076"/>
    </source>
</evidence>
<keyword evidence="4" id="KW-1185">Reference proteome</keyword>
<dbReference type="SMART" id="SM00181">
    <property type="entry name" value="EGF"/>
    <property type="match status" value="3"/>
</dbReference>
<dbReference type="CDD" id="cd00054">
    <property type="entry name" value="EGF_CA"/>
    <property type="match status" value="1"/>
</dbReference>
<feature type="domain" description="EGF-like" evidence="2">
    <location>
        <begin position="161"/>
        <end position="193"/>
    </location>
</feature>
<evidence type="ECO:0000259" key="2">
    <source>
        <dbReference type="PROSITE" id="PS50026"/>
    </source>
</evidence>
<dbReference type="InterPro" id="IPR001304">
    <property type="entry name" value="C-type_lectin-like"/>
</dbReference>
<feature type="domain" description="EGF-like" evidence="2">
    <location>
        <begin position="544"/>
        <end position="578"/>
    </location>
</feature>
<feature type="disulfide bond" evidence="1">
    <location>
        <begin position="318"/>
        <end position="327"/>
    </location>
</feature>
<sequence>LEATVGFTTQTSTLQSERNDFPEQNPVAYVPSTFVVHVNDLSNPGSLVTATFYENFNVRLPIGYLQVMVRPQKLSTRYNCGYEYYAENFYCTNSSHFYYKLDGIDFYGNKFRRVGGFECKGTCVAPPTASAAPAPVECQNNGVLMTDTDGTKYCYCNGLFHGRDCSKILCMNGGTGLNEVCLCPTGFSGDHCQDGKQFYQKLLYLKNPALGQWMFSITGKANTACSYRIYSTHDEYDMFWGFSPGLMWDAPFIQPVEGQSYRFLEHPTVPPPTDCMNGGVELTSSDNKTSCLCRPDWTGSKCEDAVCHNGAGGHWCQCPSGFNGEHCEIEVYRRVIKSCEQPVNIYFPVDSFTQTIQITTIGYNNQMKVYRPDGNNKLNKTYEMWDNNEPSSEATKNCVVRGTNGKWKMADCSEDHFYICQRHKYDQFYEPHIKTDPVPADFKWPVSGCEVEVRVQSSLQVFPNFVLDQHSDIANEGASAGSGKKVQRLLSATYEKREMCVYPWLTQNWQCPDSSRAIVSVIFILECHNGFPSAGECVCMDYWAGVQCDTPQCVNGGSLDSENNVCKCPDGYIGDACQYAECLPQVPATFSTDGKTFVLLVELTEPNRAAVESLVSNVKSLITDVITNHSGWFSNILLLTFNSQQVLTNRTYETEEDFIFDVEQLPHVIQDPGTVCGAPLFEAVMAASRSSAVVKPNSILLTVTRSVPNDYSDDNRELLAGVLSTSRLQVINNCVTISVILAVFVECK</sequence>
<dbReference type="PROSITE" id="PS50041">
    <property type="entry name" value="C_TYPE_LECTIN_2"/>
    <property type="match status" value="1"/>
</dbReference>
<dbReference type="Gene3D" id="2.10.25.10">
    <property type="entry name" value="Laminin"/>
    <property type="match status" value="3"/>
</dbReference>
<dbReference type="InterPro" id="IPR057085">
    <property type="entry name" value="Ig_Irg-7"/>
</dbReference>
<dbReference type="SUPFAM" id="SSF57196">
    <property type="entry name" value="EGF/Laminin"/>
    <property type="match status" value="2"/>
</dbReference>
<dbReference type="InterPro" id="IPR006582">
    <property type="entry name" value="MD_domain"/>
</dbReference>
<dbReference type="InterPro" id="IPR053295">
    <property type="entry name" value="Innate_immunity_reg"/>
</dbReference>
<dbReference type="STRING" id="451379.A0A158R5S5"/>
<dbReference type="InterPro" id="IPR000742">
    <property type="entry name" value="EGF"/>
</dbReference>
<proteinExistence type="predicted"/>